<organism evidence="2 3">
    <name type="scientific">Crepidotus variabilis</name>
    <dbReference type="NCBI Taxonomy" id="179855"/>
    <lineage>
        <taxon>Eukaryota</taxon>
        <taxon>Fungi</taxon>
        <taxon>Dikarya</taxon>
        <taxon>Basidiomycota</taxon>
        <taxon>Agaricomycotina</taxon>
        <taxon>Agaricomycetes</taxon>
        <taxon>Agaricomycetidae</taxon>
        <taxon>Agaricales</taxon>
        <taxon>Agaricineae</taxon>
        <taxon>Crepidotaceae</taxon>
        <taxon>Crepidotus</taxon>
    </lineage>
</organism>
<accession>A0A9P6EJ08</accession>
<evidence type="ECO:0000256" key="1">
    <source>
        <dbReference type="SAM" id="Phobius"/>
    </source>
</evidence>
<evidence type="ECO:0000313" key="3">
    <source>
        <dbReference type="Proteomes" id="UP000807306"/>
    </source>
</evidence>
<keyword evidence="1" id="KW-0472">Membrane</keyword>
<dbReference type="Proteomes" id="UP000807306">
    <property type="component" value="Unassembled WGS sequence"/>
</dbReference>
<keyword evidence="3" id="KW-1185">Reference proteome</keyword>
<feature type="transmembrane region" description="Helical" evidence="1">
    <location>
        <begin position="24"/>
        <end position="45"/>
    </location>
</feature>
<protein>
    <submittedName>
        <fullName evidence="2">Uncharacterized protein</fullName>
    </submittedName>
</protein>
<sequence>MDVLRNPHSIIYTDTNAYVMRTMYSVIAGLSVILFVASIVGIFLIHDITVNYIGVPYKVRIVGPIVIGGVGLNFIAFIWILVVALQGSPIMIDERCGAIVVGLSPRLAYLDVKHKDLGFYFEIVRVVLGLC</sequence>
<proteinExistence type="predicted"/>
<evidence type="ECO:0000313" key="2">
    <source>
        <dbReference type="EMBL" id="KAF9529957.1"/>
    </source>
</evidence>
<name>A0A9P6EJ08_9AGAR</name>
<feature type="transmembrane region" description="Helical" evidence="1">
    <location>
        <begin position="65"/>
        <end position="85"/>
    </location>
</feature>
<keyword evidence="1" id="KW-1133">Transmembrane helix</keyword>
<keyword evidence="1" id="KW-0812">Transmembrane</keyword>
<dbReference type="AlphaFoldDB" id="A0A9P6EJ08"/>
<dbReference type="EMBL" id="MU157843">
    <property type="protein sequence ID" value="KAF9529957.1"/>
    <property type="molecule type" value="Genomic_DNA"/>
</dbReference>
<comment type="caution">
    <text evidence="2">The sequence shown here is derived from an EMBL/GenBank/DDBJ whole genome shotgun (WGS) entry which is preliminary data.</text>
</comment>
<gene>
    <name evidence="2" type="ORF">CPB83DRAFT_851896</name>
</gene>
<reference evidence="2" key="1">
    <citation type="submission" date="2020-11" db="EMBL/GenBank/DDBJ databases">
        <authorList>
            <consortium name="DOE Joint Genome Institute"/>
            <person name="Ahrendt S."/>
            <person name="Riley R."/>
            <person name="Andreopoulos W."/>
            <person name="Labutti K."/>
            <person name="Pangilinan J."/>
            <person name="Ruiz-Duenas F.J."/>
            <person name="Barrasa J.M."/>
            <person name="Sanchez-Garcia M."/>
            <person name="Camarero S."/>
            <person name="Miyauchi S."/>
            <person name="Serrano A."/>
            <person name="Linde D."/>
            <person name="Babiker R."/>
            <person name="Drula E."/>
            <person name="Ayuso-Fernandez I."/>
            <person name="Pacheco R."/>
            <person name="Padilla G."/>
            <person name="Ferreira P."/>
            <person name="Barriuso J."/>
            <person name="Kellner H."/>
            <person name="Castanera R."/>
            <person name="Alfaro M."/>
            <person name="Ramirez L."/>
            <person name="Pisabarro A.G."/>
            <person name="Kuo A."/>
            <person name="Tritt A."/>
            <person name="Lipzen A."/>
            <person name="He G."/>
            <person name="Yan M."/>
            <person name="Ng V."/>
            <person name="Cullen D."/>
            <person name="Martin F."/>
            <person name="Rosso M.-N."/>
            <person name="Henrissat B."/>
            <person name="Hibbett D."/>
            <person name="Martinez A.T."/>
            <person name="Grigoriev I.V."/>
        </authorList>
    </citation>
    <scope>NUCLEOTIDE SEQUENCE</scope>
    <source>
        <strain evidence="2">CBS 506.95</strain>
    </source>
</reference>
<feature type="non-terminal residue" evidence="2">
    <location>
        <position position="131"/>
    </location>
</feature>